<gene>
    <name evidence="2" type="ORF">SAMN04488535_0786</name>
</gene>
<dbReference type="EMBL" id="LT629700">
    <property type="protein sequence ID" value="SDL78924.1"/>
    <property type="molecule type" value="Genomic_DNA"/>
</dbReference>
<name>A0A1G9MXT5_9CORY</name>
<dbReference type="STRING" id="38302.SAMN04488535_0786"/>
<proteinExistence type="predicted"/>
<dbReference type="Proteomes" id="UP000199350">
    <property type="component" value="Chromosome I"/>
</dbReference>
<accession>A0A1G9MXT5</accession>
<dbReference type="InterPro" id="IPR056303">
    <property type="entry name" value="AMIN-like"/>
</dbReference>
<evidence type="ECO:0000313" key="2">
    <source>
        <dbReference type="EMBL" id="SDL78924.1"/>
    </source>
</evidence>
<protein>
    <recommendedName>
        <fullName evidence="1">AMIN-like domain-containing protein</fullName>
    </recommendedName>
</protein>
<dbReference type="Pfam" id="PF24837">
    <property type="entry name" value="AMIN-like"/>
    <property type="match status" value="1"/>
</dbReference>
<keyword evidence="3" id="KW-1185">Reference proteome</keyword>
<dbReference type="AlphaFoldDB" id="A0A1G9MXT5"/>
<evidence type="ECO:0000313" key="3">
    <source>
        <dbReference type="Proteomes" id="UP000199350"/>
    </source>
</evidence>
<feature type="domain" description="AMIN-like" evidence="1">
    <location>
        <begin position="46"/>
        <end position="170"/>
    </location>
</feature>
<organism evidence="2 3">
    <name type="scientific">Corynebacterium mycetoides</name>
    <dbReference type="NCBI Taxonomy" id="38302"/>
    <lineage>
        <taxon>Bacteria</taxon>
        <taxon>Bacillati</taxon>
        <taxon>Actinomycetota</taxon>
        <taxon>Actinomycetes</taxon>
        <taxon>Mycobacteriales</taxon>
        <taxon>Corynebacteriaceae</taxon>
        <taxon>Corynebacterium</taxon>
    </lineage>
</organism>
<sequence>MTSTAPATTTAVPTAHALSAMEEATPVGPFTTEDVRALPAPGSELTIADVRVGSHEGFDRAVFEFTGSGTPGYVAGYNPEPLQQASGYPIDVRGDAYLELMIQGTPMGLISPDDSLVEVGPMPIAAGNIQGVTHGGVFEADSQYFIGLDEQRPYNVYVLENPTRLVVDIQK</sequence>
<reference evidence="3" key="1">
    <citation type="submission" date="2016-10" db="EMBL/GenBank/DDBJ databases">
        <authorList>
            <person name="Varghese N."/>
            <person name="Submissions S."/>
        </authorList>
    </citation>
    <scope>NUCLEOTIDE SEQUENCE [LARGE SCALE GENOMIC DNA]</scope>
    <source>
        <strain evidence="3">DSM 20632</strain>
    </source>
</reference>
<evidence type="ECO:0000259" key="1">
    <source>
        <dbReference type="Pfam" id="PF24837"/>
    </source>
</evidence>